<dbReference type="Proteomes" id="UP001319921">
    <property type="component" value="Chromosome"/>
</dbReference>
<protein>
    <submittedName>
        <fullName evidence="1">Uncharacterized protein</fullName>
    </submittedName>
</protein>
<dbReference type="EMBL" id="AP025226">
    <property type="protein sequence ID" value="BDB98201.1"/>
    <property type="molecule type" value="Genomic_DNA"/>
</dbReference>
<proteinExistence type="predicted"/>
<sequence>MIIVRNDSYGVNEKERMIYLKDFELSLRFKGKLKWHRKQGRLEIIYDED</sequence>
<evidence type="ECO:0000313" key="2">
    <source>
        <dbReference type="Proteomes" id="UP001319921"/>
    </source>
</evidence>
<dbReference type="AlphaFoldDB" id="A0AAQ4CQX0"/>
<name>A0AAQ4CQX0_9CREN</name>
<organism evidence="1 2">
    <name type="scientific">Saccharolobus caldissimus</name>
    <dbReference type="NCBI Taxonomy" id="1702097"/>
    <lineage>
        <taxon>Archaea</taxon>
        <taxon>Thermoproteota</taxon>
        <taxon>Thermoprotei</taxon>
        <taxon>Sulfolobales</taxon>
        <taxon>Sulfolobaceae</taxon>
        <taxon>Saccharolobus</taxon>
    </lineage>
</organism>
<gene>
    <name evidence="1" type="ORF">SACC_12180</name>
</gene>
<accession>A0AAQ4CQX0</accession>
<evidence type="ECO:0000313" key="1">
    <source>
        <dbReference type="EMBL" id="BDB98201.1"/>
    </source>
</evidence>
<keyword evidence="2" id="KW-1185">Reference proteome</keyword>
<dbReference type="KEGG" id="scas:SACC_12180"/>
<reference evidence="1 2" key="1">
    <citation type="journal article" date="2022" name="Microbiol. Resour. Announc.">
        <title>Complete Genome Sequence of the Hyperthermophilic and Acidophilic Archaeon Saccharolobus caldissimus Strain HS-3T.</title>
        <authorList>
            <person name="Sakai H.D."/>
            <person name="Kurosawa N."/>
        </authorList>
    </citation>
    <scope>NUCLEOTIDE SEQUENCE [LARGE SCALE GENOMIC DNA]</scope>
    <source>
        <strain evidence="1 2">JCM32116</strain>
    </source>
</reference>